<keyword evidence="6 10" id="KW-0067">ATP-binding</keyword>
<evidence type="ECO:0000256" key="4">
    <source>
        <dbReference type="ARBA" id="ARBA00022598"/>
    </source>
</evidence>
<comment type="catalytic activity">
    <reaction evidence="9 10">
        <text>tRNA(Pro) + L-proline + ATP = L-prolyl-tRNA(Pro) + AMP + diphosphate</text>
        <dbReference type="Rhea" id="RHEA:14305"/>
        <dbReference type="Rhea" id="RHEA-COMP:9700"/>
        <dbReference type="Rhea" id="RHEA-COMP:9702"/>
        <dbReference type="ChEBI" id="CHEBI:30616"/>
        <dbReference type="ChEBI" id="CHEBI:33019"/>
        <dbReference type="ChEBI" id="CHEBI:60039"/>
        <dbReference type="ChEBI" id="CHEBI:78442"/>
        <dbReference type="ChEBI" id="CHEBI:78532"/>
        <dbReference type="ChEBI" id="CHEBI:456215"/>
        <dbReference type="EC" id="6.1.1.15"/>
    </reaction>
</comment>
<dbReference type="Gene3D" id="3.40.50.800">
    <property type="entry name" value="Anticodon-binding domain"/>
    <property type="match status" value="1"/>
</dbReference>
<evidence type="ECO:0000256" key="1">
    <source>
        <dbReference type="ARBA" id="ARBA00004496"/>
    </source>
</evidence>
<accession>A0A367XFV0</accession>
<evidence type="ECO:0000256" key="10">
    <source>
        <dbReference type="HAMAP-Rule" id="MF_01570"/>
    </source>
</evidence>
<keyword evidence="7 10" id="KW-0648">Protein biosynthesis</keyword>
<dbReference type="PANTHER" id="PTHR42753">
    <property type="entry name" value="MITOCHONDRIAL RIBOSOME PROTEIN L39/PROLYL-TRNA LIGASE FAMILY MEMBER"/>
    <property type="match status" value="1"/>
</dbReference>
<evidence type="ECO:0000256" key="6">
    <source>
        <dbReference type="ARBA" id="ARBA00022840"/>
    </source>
</evidence>
<proteinExistence type="inferred from homology"/>
<keyword evidence="5 10" id="KW-0547">Nucleotide-binding</keyword>
<dbReference type="InterPro" id="IPR050062">
    <property type="entry name" value="Pro-tRNA_synthetase"/>
</dbReference>
<dbReference type="Pfam" id="PF00587">
    <property type="entry name" value="tRNA-synt_2b"/>
    <property type="match status" value="1"/>
</dbReference>
<dbReference type="InterPro" id="IPR033730">
    <property type="entry name" value="ProRS_core_prok"/>
</dbReference>
<feature type="domain" description="Aminoacyl-transfer RNA synthetases class-II family profile" evidence="11">
    <location>
        <begin position="38"/>
        <end position="340"/>
    </location>
</feature>
<dbReference type="NCBIfam" id="TIGR00409">
    <property type="entry name" value="proS_fam_II"/>
    <property type="match status" value="1"/>
</dbReference>
<dbReference type="PRINTS" id="PR01046">
    <property type="entry name" value="TRNASYNTHPRO"/>
</dbReference>
<keyword evidence="8 10" id="KW-0030">Aminoacyl-tRNA synthetase</keyword>
<dbReference type="InterPro" id="IPR002316">
    <property type="entry name" value="Pro-tRNA-ligase_IIa"/>
</dbReference>
<dbReference type="CDD" id="cd00861">
    <property type="entry name" value="ProRS_anticodon_short"/>
    <property type="match status" value="1"/>
</dbReference>
<evidence type="ECO:0000256" key="7">
    <source>
        <dbReference type="ARBA" id="ARBA00022917"/>
    </source>
</evidence>
<dbReference type="InterPro" id="IPR045864">
    <property type="entry name" value="aa-tRNA-synth_II/BPL/LPL"/>
</dbReference>
<name>A0A367XFV0_9PROT</name>
<dbReference type="InterPro" id="IPR004500">
    <property type="entry name" value="Pro-tRNA-synth_IIa_bac-type"/>
</dbReference>
<dbReference type="InterPro" id="IPR036621">
    <property type="entry name" value="Anticodon-bd_dom_sf"/>
</dbReference>
<evidence type="ECO:0000256" key="8">
    <source>
        <dbReference type="ARBA" id="ARBA00023146"/>
    </source>
</evidence>
<dbReference type="PANTHER" id="PTHR42753:SF2">
    <property type="entry name" value="PROLINE--TRNA LIGASE"/>
    <property type="match status" value="1"/>
</dbReference>
<dbReference type="GO" id="GO:0005829">
    <property type="term" value="C:cytosol"/>
    <property type="evidence" value="ECO:0007669"/>
    <property type="project" value="TreeGrafter"/>
</dbReference>
<dbReference type="GO" id="GO:0005524">
    <property type="term" value="F:ATP binding"/>
    <property type="evidence" value="ECO:0007669"/>
    <property type="project" value="UniProtKB-UniRule"/>
</dbReference>
<evidence type="ECO:0000256" key="3">
    <source>
        <dbReference type="ARBA" id="ARBA00022490"/>
    </source>
</evidence>
<evidence type="ECO:0000256" key="5">
    <source>
        <dbReference type="ARBA" id="ARBA00022741"/>
    </source>
</evidence>
<evidence type="ECO:0000313" key="13">
    <source>
        <dbReference type="Proteomes" id="UP000252517"/>
    </source>
</evidence>
<dbReference type="STRING" id="502049.TH15_11695"/>
<dbReference type="GO" id="GO:0006433">
    <property type="term" value="P:prolyl-tRNA aminoacylation"/>
    <property type="evidence" value="ECO:0007669"/>
    <property type="project" value="UniProtKB-UniRule"/>
</dbReference>
<dbReference type="FunFam" id="3.30.930.10:FF:000042">
    <property type="entry name" value="probable proline--tRNA ligase, mitochondrial"/>
    <property type="match status" value="1"/>
</dbReference>
<dbReference type="RefSeq" id="WP_114087393.1">
    <property type="nucleotide sequence ID" value="NZ_JPWH01000003.1"/>
</dbReference>
<dbReference type="GO" id="GO:0004827">
    <property type="term" value="F:proline-tRNA ligase activity"/>
    <property type="evidence" value="ECO:0007669"/>
    <property type="project" value="UniProtKB-UniRule"/>
</dbReference>
<dbReference type="Proteomes" id="UP000252517">
    <property type="component" value="Unassembled WGS sequence"/>
</dbReference>
<keyword evidence="4 10" id="KW-0436">Ligase</keyword>
<organism evidence="12 13">
    <name type="scientific">Thalassospira profundimaris</name>
    <dbReference type="NCBI Taxonomy" id="502049"/>
    <lineage>
        <taxon>Bacteria</taxon>
        <taxon>Pseudomonadati</taxon>
        <taxon>Pseudomonadota</taxon>
        <taxon>Alphaproteobacteria</taxon>
        <taxon>Rhodospirillales</taxon>
        <taxon>Thalassospiraceae</taxon>
        <taxon>Thalassospira</taxon>
    </lineage>
</organism>
<dbReference type="HAMAP" id="MF_01570">
    <property type="entry name" value="Pro_tRNA_synth_type2"/>
    <property type="match status" value="1"/>
</dbReference>
<dbReference type="InterPro" id="IPR006195">
    <property type="entry name" value="aa-tRNA-synth_II"/>
</dbReference>
<dbReference type="OrthoDB" id="9809052at2"/>
<dbReference type="NCBIfam" id="NF008979">
    <property type="entry name" value="PRK12325.1"/>
    <property type="match status" value="1"/>
</dbReference>
<reference evidence="12 13" key="1">
    <citation type="submission" date="2014-07" db="EMBL/GenBank/DDBJ databases">
        <title>Draft genome sequence of Thalassospira profundimaris S25-3-2.</title>
        <authorList>
            <person name="Lai Q."/>
            <person name="Shao Z."/>
        </authorList>
    </citation>
    <scope>NUCLEOTIDE SEQUENCE [LARGE SCALE GENOMIC DNA]</scope>
    <source>
        <strain evidence="12 13">S25-3-2</strain>
    </source>
</reference>
<evidence type="ECO:0000259" key="11">
    <source>
        <dbReference type="PROSITE" id="PS50862"/>
    </source>
</evidence>
<dbReference type="SUPFAM" id="SSF52954">
    <property type="entry name" value="Class II aaRS ABD-related"/>
    <property type="match status" value="1"/>
</dbReference>
<sequence>MRLSQFFLPTLKETPSEAQIVSHRLMLRAGMVRQLSAGIYSWLPLGYRVLKKIEQIVREEQDAIGCNELLMPTIQPAELWQESGRYEDYGLEMLRITDRHDRNILFGPTNEEVITDIFRKEVKSYKQVPQLLYHIQWKFRDEIRPRFGVMRGREFLMKDAYSFDIDYESSRHSYNKMFLAYCRTFSRLGVKAIPMVADTGPIGGDLSHEFIILAETGESEVFCDKTWLDKDLTGKGVDLNDRTNLEGWVQTTLADYAATDEKHEAENCPVSGDDLIATRGIEVGHIFHFGTKYSEPMGATVLGPDGKDVPVMMGSYGIGVSRLVGALIEASHDENGIVWPEEVAPFRVGLINLRTGDDACDAACEDIYGKLKNAKIDVLYDDRDMRAGGKFADMDLIGLPWQIVVGPKGLANGVVELKNRKTGERSEVTLEAALNQIGA</sequence>
<comment type="caution">
    <text evidence="12">The sequence shown here is derived from an EMBL/GenBank/DDBJ whole genome shotgun (WGS) entry which is preliminary data.</text>
</comment>
<dbReference type="Gene3D" id="3.30.930.10">
    <property type="entry name" value="Bira Bifunctional Protein, Domain 2"/>
    <property type="match status" value="1"/>
</dbReference>
<keyword evidence="3 10" id="KW-0963">Cytoplasm</keyword>
<gene>
    <name evidence="10" type="primary">proS</name>
    <name evidence="12" type="ORF">TH25_05620</name>
</gene>
<dbReference type="CDD" id="cd00779">
    <property type="entry name" value="ProRS_core_prok"/>
    <property type="match status" value="1"/>
</dbReference>
<dbReference type="Pfam" id="PF03129">
    <property type="entry name" value="HGTP_anticodon"/>
    <property type="match status" value="1"/>
</dbReference>
<dbReference type="InterPro" id="IPR044140">
    <property type="entry name" value="ProRS_anticodon_short"/>
</dbReference>
<dbReference type="InterPro" id="IPR004154">
    <property type="entry name" value="Anticodon-bd"/>
</dbReference>
<dbReference type="EC" id="6.1.1.15" evidence="10"/>
<protein>
    <recommendedName>
        <fullName evidence="10">Proline--tRNA ligase</fullName>
        <ecNumber evidence="10">6.1.1.15</ecNumber>
    </recommendedName>
    <alternativeName>
        <fullName evidence="10">Prolyl-tRNA synthetase</fullName>
        <shortName evidence="10">ProRS</shortName>
    </alternativeName>
</protein>
<dbReference type="SUPFAM" id="SSF55681">
    <property type="entry name" value="Class II aaRS and biotin synthetases"/>
    <property type="match status" value="1"/>
</dbReference>
<comment type="subcellular location">
    <subcellularLocation>
        <location evidence="1 10">Cytoplasm</location>
    </subcellularLocation>
</comment>
<comment type="similarity">
    <text evidence="10">Belongs to the class-II aminoacyl-tRNA synthetase family. ProS type 2 subfamily.</text>
</comment>
<evidence type="ECO:0000256" key="2">
    <source>
        <dbReference type="ARBA" id="ARBA00011738"/>
    </source>
</evidence>
<dbReference type="PROSITE" id="PS50862">
    <property type="entry name" value="AA_TRNA_LIGASE_II"/>
    <property type="match status" value="1"/>
</dbReference>
<evidence type="ECO:0000313" key="12">
    <source>
        <dbReference type="EMBL" id="RCK52517.1"/>
    </source>
</evidence>
<comment type="subunit">
    <text evidence="2 10">Homodimer.</text>
</comment>
<evidence type="ECO:0000256" key="9">
    <source>
        <dbReference type="ARBA" id="ARBA00047671"/>
    </source>
</evidence>
<dbReference type="AlphaFoldDB" id="A0A367XFV0"/>
<dbReference type="FunFam" id="3.40.50.800:FF:000032">
    <property type="entry name" value="Proline--tRNA ligase"/>
    <property type="match status" value="1"/>
</dbReference>
<dbReference type="InterPro" id="IPR023716">
    <property type="entry name" value="Prolyl-tRNA_ligase_IIa_type2"/>
</dbReference>
<dbReference type="InterPro" id="IPR002314">
    <property type="entry name" value="aa-tRNA-synt_IIb"/>
</dbReference>
<comment type="function">
    <text evidence="10">Catalyzes the attachment of proline to tRNA(Pro) in a two-step reaction: proline is first activated by ATP to form Pro-AMP and then transferred to the acceptor end of tRNA(Pro).</text>
</comment>
<dbReference type="EMBL" id="JPWH01000003">
    <property type="protein sequence ID" value="RCK52517.1"/>
    <property type="molecule type" value="Genomic_DNA"/>
</dbReference>